<evidence type="ECO:0008006" key="5">
    <source>
        <dbReference type="Google" id="ProtNLM"/>
    </source>
</evidence>
<dbReference type="InterPro" id="IPR043129">
    <property type="entry name" value="ATPase_NBD"/>
</dbReference>
<dbReference type="PANTHER" id="PTHR47363:SF1">
    <property type="entry name" value="GLUCOKINASE"/>
    <property type="match status" value="1"/>
</dbReference>
<gene>
    <name evidence="3" type="primary">Contig4301.g192</name>
    <name evidence="3" type="ORF">STYLEM_8110</name>
</gene>
<name>A0A078AAA3_STYLE</name>
<keyword evidence="2" id="KW-0418">Kinase</keyword>
<evidence type="ECO:0000256" key="1">
    <source>
        <dbReference type="ARBA" id="ARBA00022679"/>
    </source>
</evidence>
<sequence length="346" mass="39152">MNQAEKLDEQLDKYIVVGDIGGTNFRLRLSKEILEQGNPVSYEKISKKQLKAIIIAQSGCQDETFYGVGRWKDETVMKIKDHYQETRVRFMNDAEGMAYSIIAQERLSKKNRDLFVQLRDDITYNVANQSTKVKLLFSMGTGLGMATILPYPNGNSFKSFALSSEGWGKICSADEQNERQQALRIKMNSVSGINRLCCGNGVSILHQFIKSYQPKQERSKDMRNQNKIDLQSNRPADHQTIDFLIEIIGNCLAKLALATLPMGGIYISGGVANYLCDYIKDRKADKKQANSNDVDEKEKQPQSLFLKHFLIDSPMKASVLEKIPVYIIRENPTLDGLEAMLLAEQF</sequence>
<evidence type="ECO:0000256" key="2">
    <source>
        <dbReference type="ARBA" id="ARBA00022777"/>
    </source>
</evidence>
<protein>
    <recommendedName>
        <fullName evidence="5">Glucokinase</fullName>
    </recommendedName>
</protein>
<proteinExistence type="predicted"/>
<accession>A0A078AAA3</accession>
<reference evidence="3 4" key="1">
    <citation type="submission" date="2014-06" db="EMBL/GenBank/DDBJ databases">
        <authorList>
            <person name="Swart Estienne"/>
        </authorList>
    </citation>
    <scope>NUCLEOTIDE SEQUENCE [LARGE SCALE GENOMIC DNA]</scope>
    <source>
        <strain evidence="3 4">130c</strain>
    </source>
</reference>
<dbReference type="Pfam" id="PF02685">
    <property type="entry name" value="Glucokinase"/>
    <property type="match status" value="1"/>
</dbReference>
<dbReference type="PANTHER" id="PTHR47363">
    <property type="entry name" value="GLUCOKINASE"/>
    <property type="match status" value="1"/>
</dbReference>
<dbReference type="Proteomes" id="UP000039865">
    <property type="component" value="Unassembled WGS sequence"/>
</dbReference>
<evidence type="ECO:0000313" key="4">
    <source>
        <dbReference type="Proteomes" id="UP000039865"/>
    </source>
</evidence>
<dbReference type="SUPFAM" id="SSF53067">
    <property type="entry name" value="Actin-like ATPase domain"/>
    <property type="match status" value="1"/>
</dbReference>
<keyword evidence="1" id="KW-0808">Transferase</keyword>
<dbReference type="GO" id="GO:0005536">
    <property type="term" value="F:D-glucose binding"/>
    <property type="evidence" value="ECO:0007669"/>
    <property type="project" value="InterPro"/>
</dbReference>
<dbReference type="EMBL" id="CCKQ01007716">
    <property type="protein sequence ID" value="CDW79124.1"/>
    <property type="molecule type" value="Genomic_DNA"/>
</dbReference>
<evidence type="ECO:0000313" key="3">
    <source>
        <dbReference type="EMBL" id="CDW79124.1"/>
    </source>
</evidence>
<dbReference type="Gene3D" id="3.40.367.20">
    <property type="match status" value="1"/>
</dbReference>
<dbReference type="InParanoid" id="A0A078AAA3"/>
<dbReference type="GO" id="GO:0005524">
    <property type="term" value="F:ATP binding"/>
    <property type="evidence" value="ECO:0007669"/>
    <property type="project" value="InterPro"/>
</dbReference>
<organism evidence="3 4">
    <name type="scientific">Stylonychia lemnae</name>
    <name type="common">Ciliate</name>
    <dbReference type="NCBI Taxonomy" id="5949"/>
    <lineage>
        <taxon>Eukaryota</taxon>
        <taxon>Sar</taxon>
        <taxon>Alveolata</taxon>
        <taxon>Ciliophora</taxon>
        <taxon>Intramacronucleata</taxon>
        <taxon>Spirotrichea</taxon>
        <taxon>Stichotrichia</taxon>
        <taxon>Sporadotrichida</taxon>
        <taxon>Oxytrichidae</taxon>
        <taxon>Stylonychinae</taxon>
        <taxon>Stylonychia</taxon>
    </lineage>
</organism>
<dbReference type="AlphaFoldDB" id="A0A078AAA3"/>
<keyword evidence="4" id="KW-1185">Reference proteome</keyword>
<dbReference type="GO" id="GO:0004340">
    <property type="term" value="F:glucokinase activity"/>
    <property type="evidence" value="ECO:0007669"/>
    <property type="project" value="InterPro"/>
</dbReference>
<dbReference type="GO" id="GO:0006096">
    <property type="term" value="P:glycolytic process"/>
    <property type="evidence" value="ECO:0007669"/>
    <property type="project" value="InterPro"/>
</dbReference>
<dbReference type="InterPro" id="IPR003836">
    <property type="entry name" value="Glucokinase"/>
</dbReference>